<dbReference type="SUPFAM" id="SSF117916">
    <property type="entry name" value="Fe-S cluster assembly (FSCA) domain-like"/>
    <property type="match status" value="1"/>
</dbReference>
<gene>
    <name evidence="3" type="ORF">A3C93_01170</name>
</gene>
<dbReference type="PANTHER" id="PTHR42831">
    <property type="entry name" value="FE-S PROTEIN MATURATION AUXILIARY FACTOR YITW"/>
    <property type="match status" value="1"/>
</dbReference>
<dbReference type="Pfam" id="PF01883">
    <property type="entry name" value="FeS_assembly_P"/>
    <property type="match status" value="1"/>
</dbReference>
<feature type="region of interest" description="Disordered" evidence="1">
    <location>
        <begin position="88"/>
        <end position="110"/>
    </location>
</feature>
<dbReference type="InterPro" id="IPR002744">
    <property type="entry name" value="MIP18-like"/>
</dbReference>
<evidence type="ECO:0000313" key="3">
    <source>
        <dbReference type="EMBL" id="OGZ11509.1"/>
    </source>
</evidence>
<accession>A0A1G2DCZ0</accession>
<dbReference type="InterPro" id="IPR034904">
    <property type="entry name" value="FSCA_dom_sf"/>
</dbReference>
<dbReference type="AlphaFoldDB" id="A0A1G2DCZ0"/>
<evidence type="ECO:0000256" key="1">
    <source>
        <dbReference type="SAM" id="MobiDB-lite"/>
    </source>
</evidence>
<feature type="domain" description="MIP18 family-like" evidence="2">
    <location>
        <begin position="8"/>
        <end position="76"/>
    </location>
</feature>
<name>A0A1G2DCZ0_9BACT</name>
<protein>
    <recommendedName>
        <fullName evidence="2">MIP18 family-like domain-containing protein</fullName>
    </recommendedName>
</protein>
<dbReference type="STRING" id="1798664.A3C93_01170"/>
<reference evidence="3 4" key="1">
    <citation type="journal article" date="2016" name="Nat. Commun.">
        <title>Thousands of microbial genomes shed light on interconnected biogeochemical processes in an aquifer system.</title>
        <authorList>
            <person name="Anantharaman K."/>
            <person name="Brown C.T."/>
            <person name="Hug L.A."/>
            <person name="Sharon I."/>
            <person name="Castelle C.J."/>
            <person name="Probst A.J."/>
            <person name="Thomas B.C."/>
            <person name="Singh A."/>
            <person name="Wilkins M.J."/>
            <person name="Karaoz U."/>
            <person name="Brodie E.L."/>
            <person name="Williams K.H."/>
            <person name="Hubbard S.S."/>
            <person name="Banfield J.F."/>
        </authorList>
    </citation>
    <scope>NUCLEOTIDE SEQUENCE [LARGE SCALE GENOMIC DNA]</scope>
</reference>
<dbReference type="InterPro" id="IPR052339">
    <property type="entry name" value="Fe-S_Maturation_MIP18"/>
</dbReference>
<dbReference type="PANTHER" id="PTHR42831:SF1">
    <property type="entry name" value="FE-S PROTEIN MATURATION AUXILIARY FACTOR YITW"/>
    <property type="match status" value="1"/>
</dbReference>
<dbReference type="Gene3D" id="3.30.300.130">
    <property type="entry name" value="Fe-S cluster assembly (FSCA)"/>
    <property type="match status" value="1"/>
</dbReference>
<comment type="caution">
    <text evidence="3">The sequence shown here is derived from an EMBL/GenBank/DDBJ whole genome shotgun (WGS) entry which is preliminary data.</text>
</comment>
<proteinExistence type="predicted"/>
<dbReference type="Proteomes" id="UP000178636">
    <property type="component" value="Unassembled WGS sequence"/>
</dbReference>
<sequence>MPTPTKPEIIEALKTVVDPEIHADVYTLGLIYEIKVGDEGIDVLMTLTTPYCPYGNEIVGKVEQVLKKFGTEVRVNLTFEPEWKPSEDTRIALGLSPEDEETIEKRREGK</sequence>
<evidence type="ECO:0000259" key="2">
    <source>
        <dbReference type="Pfam" id="PF01883"/>
    </source>
</evidence>
<dbReference type="EMBL" id="MHLO01000033">
    <property type="protein sequence ID" value="OGZ11509.1"/>
    <property type="molecule type" value="Genomic_DNA"/>
</dbReference>
<organism evidence="3 4">
    <name type="scientific">Candidatus Lloydbacteria bacterium RIFCSPHIGHO2_02_FULL_54_17</name>
    <dbReference type="NCBI Taxonomy" id="1798664"/>
    <lineage>
        <taxon>Bacteria</taxon>
        <taxon>Candidatus Lloydiibacteriota</taxon>
    </lineage>
</organism>
<evidence type="ECO:0000313" key="4">
    <source>
        <dbReference type="Proteomes" id="UP000178636"/>
    </source>
</evidence>